<protein>
    <submittedName>
        <fullName evidence="1">Uncharacterized protein</fullName>
    </submittedName>
</protein>
<dbReference type="EMBL" id="MU005959">
    <property type="protein sequence ID" value="KAF2863799.1"/>
    <property type="molecule type" value="Genomic_DNA"/>
</dbReference>
<evidence type="ECO:0000313" key="1">
    <source>
        <dbReference type="EMBL" id="KAF2863799.1"/>
    </source>
</evidence>
<proteinExistence type="predicted"/>
<dbReference type="Proteomes" id="UP000799421">
    <property type="component" value="Unassembled WGS sequence"/>
</dbReference>
<accession>A0A6A7C9P4</accession>
<reference evidence="1" key="1">
    <citation type="journal article" date="2020" name="Stud. Mycol.">
        <title>101 Dothideomycetes genomes: a test case for predicting lifestyles and emergence of pathogens.</title>
        <authorList>
            <person name="Haridas S."/>
            <person name="Albert R."/>
            <person name="Binder M."/>
            <person name="Bloem J."/>
            <person name="Labutti K."/>
            <person name="Salamov A."/>
            <person name="Andreopoulos B."/>
            <person name="Baker S."/>
            <person name="Barry K."/>
            <person name="Bills G."/>
            <person name="Bluhm B."/>
            <person name="Cannon C."/>
            <person name="Castanera R."/>
            <person name="Culley D."/>
            <person name="Daum C."/>
            <person name="Ezra D."/>
            <person name="Gonzalez J."/>
            <person name="Henrissat B."/>
            <person name="Kuo A."/>
            <person name="Liang C."/>
            <person name="Lipzen A."/>
            <person name="Lutzoni F."/>
            <person name="Magnuson J."/>
            <person name="Mondo S."/>
            <person name="Nolan M."/>
            <person name="Ohm R."/>
            <person name="Pangilinan J."/>
            <person name="Park H.-J."/>
            <person name="Ramirez L."/>
            <person name="Alfaro M."/>
            <person name="Sun H."/>
            <person name="Tritt A."/>
            <person name="Yoshinaga Y."/>
            <person name="Zwiers L.-H."/>
            <person name="Turgeon B."/>
            <person name="Goodwin S."/>
            <person name="Spatafora J."/>
            <person name="Crous P."/>
            <person name="Grigoriev I."/>
        </authorList>
    </citation>
    <scope>NUCLEOTIDE SEQUENCE</scope>
    <source>
        <strain evidence="1">CBS 480.64</strain>
    </source>
</reference>
<name>A0A6A7C9P4_9PEZI</name>
<evidence type="ECO:0000313" key="2">
    <source>
        <dbReference type="Proteomes" id="UP000799421"/>
    </source>
</evidence>
<sequence>MHLQLRLLRLINFLQPTFPSFGVYLLIITLNRHSPQLQLTRQIKRIHNLLLMGKRSNPRILCLERLCQNWSQAHPQLVRPLHSPGRSLSKLLDKTTIPTQNWIGKHRLQVYRLKHLEILGSGPTEILLRISHELIQGNLVSFRHEQRAEFLSCVSSQLTGRVACYV</sequence>
<keyword evidence="2" id="KW-1185">Reference proteome</keyword>
<gene>
    <name evidence="1" type="ORF">K470DRAFT_82756</name>
</gene>
<organism evidence="1 2">
    <name type="scientific">Piedraia hortae CBS 480.64</name>
    <dbReference type="NCBI Taxonomy" id="1314780"/>
    <lineage>
        <taxon>Eukaryota</taxon>
        <taxon>Fungi</taxon>
        <taxon>Dikarya</taxon>
        <taxon>Ascomycota</taxon>
        <taxon>Pezizomycotina</taxon>
        <taxon>Dothideomycetes</taxon>
        <taxon>Dothideomycetidae</taxon>
        <taxon>Capnodiales</taxon>
        <taxon>Piedraiaceae</taxon>
        <taxon>Piedraia</taxon>
    </lineage>
</organism>
<dbReference type="AlphaFoldDB" id="A0A6A7C9P4"/>